<dbReference type="RefSeq" id="WP_143001097.1">
    <property type="nucleotide sequence ID" value="NZ_FMXN01000018.1"/>
</dbReference>
<dbReference type="AlphaFoldDB" id="A0A1G6E6K9"/>
<organism evidence="1 2">
    <name type="scientific">Pseudidiomarina indica</name>
    <dbReference type="NCBI Taxonomy" id="1159017"/>
    <lineage>
        <taxon>Bacteria</taxon>
        <taxon>Pseudomonadati</taxon>
        <taxon>Pseudomonadota</taxon>
        <taxon>Gammaproteobacteria</taxon>
        <taxon>Alteromonadales</taxon>
        <taxon>Idiomarinaceae</taxon>
        <taxon>Pseudidiomarina</taxon>
    </lineage>
</organism>
<name>A0A1G6E6K9_9GAMM</name>
<dbReference type="Proteomes" id="UP000199626">
    <property type="component" value="Unassembled WGS sequence"/>
</dbReference>
<dbReference type="OrthoDB" id="6402001at2"/>
<accession>A0A1G6E6K9</accession>
<keyword evidence="2" id="KW-1185">Reference proteome</keyword>
<reference evidence="2" key="1">
    <citation type="submission" date="2016-10" db="EMBL/GenBank/DDBJ databases">
        <authorList>
            <person name="Varghese N."/>
            <person name="Submissions S."/>
        </authorList>
    </citation>
    <scope>NUCLEOTIDE SEQUENCE [LARGE SCALE GENOMIC DNA]</scope>
    <source>
        <strain evidence="2">CGMCC 1.10824</strain>
    </source>
</reference>
<sequence length="484" mass="56649">MKLSIEEFQWFNSQEYESLFTNEWSHLLQNNLWSESKFIRKARLWKLPVKGVVKGEPSEFYERGLLKSDGVTCDSQPLFHPFRLHTLDKLLQFREQPTDWLTEQSRVWNLVIDLIIALEPIFWPQITGLTRFSLTNEHTRFETVATYKEKVLKFISKLNSSQWREIHHSLKIDASNKDDNSDLYLLLRHSRWEQRKKLSGSIAAGLWFRHIAELLRLGFEQARGEKWLEEDYSHGIWHEGSRTLAYGSERPSEDPYLTRCYLSQSFGLLTGSVVRWYVEGATELYAIRTMIPSPERLNIEVVDLKGNLKSDKQNIAMKLKDCLTADIAQRRFSFISFDTDVSQNVKTIRQQIAQGRVCGYVTAHEPDFEFANFDIQELVEIASELDRTRGYDPATLIEADWSEVSNGKEFEQMYKVRSQRGTSLKGAEWGEALAEYVDRYPVRNGEERPFFKQLRAAVQAVRVKYELQRNEFIVSPDTFKNEKK</sequence>
<dbReference type="EMBL" id="FMXN01000018">
    <property type="protein sequence ID" value="SDB53043.1"/>
    <property type="molecule type" value="Genomic_DNA"/>
</dbReference>
<evidence type="ECO:0000313" key="2">
    <source>
        <dbReference type="Proteomes" id="UP000199626"/>
    </source>
</evidence>
<evidence type="ECO:0000313" key="1">
    <source>
        <dbReference type="EMBL" id="SDB53043.1"/>
    </source>
</evidence>
<gene>
    <name evidence="1" type="ORF">SAMN02927930_02089</name>
</gene>
<protein>
    <submittedName>
        <fullName evidence="1">Uncharacterized protein</fullName>
    </submittedName>
</protein>
<proteinExistence type="predicted"/>